<geneLocation type="plastid" evidence="4"/>
<organism evidence="4">
    <name type="scientific">Pleurostichidium falkenbergii</name>
    <dbReference type="NCBI Taxonomy" id="121064"/>
    <lineage>
        <taxon>Eukaryota</taxon>
        <taxon>Rhodophyta</taxon>
        <taxon>Florideophyceae</taxon>
        <taxon>Rhodymeniophycidae</taxon>
        <taxon>Ceramiales</taxon>
        <taxon>Rhodomelaceae</taxon>
        <taxon>Pleurostichidium</taxon>
    </lineage>
</organism>
<dbReference type="RefSeq" id="YP_009654338.1">
    <property type="nucleotide sequence ID" value="NC_042794.1"/>
</dbReference>
<dbReference type="PANTHER" id="PTHR33926:SF4">
    <property type="entry name" value="PROTEIN TIC 22, CHLOROPLASTIC"/>
    <property type="match status" value="1"/>
</dbReference>
<sequence length="478" mass="56330">MILFNFILSHKFKQNYCNNFAFCQSQFRQEYFNFHKQYFTHNSKLSKINNLLISKASNIRQLSSSDLFINEIENNNLVSRKFWQKLVNKYIQETIVLSSPSTMSSNYINKLRASGLSVYKGNEHKSFLYQFTRSITGDKAKVSLSNLNILNNLSNRENSQTYLTYKWPKFFNFKNVFFFNNKQYISNILNFSSSSLPLFIVVNSNKEIVVAESTDQLSKNGFLFNLCNYFNNSKNYKKNLYTGLLFVNPKDAVEYKYYIEALHSNSTRSVGIKVVPINMHLYDRLINLKNASIEFRLVPDLKEISNLIYKYKKYKHISFNRNQKYTHNSFQGQPIYSIKPFYSQQKYSNYSNGYNSLNNTGQSESDSIYQTIFFNYNTLMGAWNRFKKENIKYSLPLKPEISVSNFETFIQSNYNENKDSKLTFLPSVNAYDFIKSHLNTKSQYGRGLKHTVLRSSLSLKTFFYRVFWSLTSKQPINW</sequence>
<evidence type="ECO:0000256" key="3">
    <source>
        <dbReference type="ARBA" id="ARBA00022640"/>
    </source>
</evidence>
<comment type="subcellular location">
    <subcellularLocation>
        <location evidence="1">Plastid</location>
        <location evidence="1">Chloroplast</location>
    </subcellularLocation>
</comment>
<dbReference type="AlphaFoldDB" id="A0A4D6UXB7"/>
<evidence type="ECO:0000313" key="4">
    <source>
        <dbReference type="EMBL" id="QCH39625.1"/>
    </source>
</evidence>
<dbReference type="Pfam" id="PF04278">
    <property type="entry name" value="Tic22"/>
    <property type="match status" value="1"/>
</dbReference>
<dbReference type="GO" id="GO:0015031">
    <property type="term" value="P:protein transport"/>
    <property type="evidence" value="ECO:0007669"/>
    <property type="project" value="InterPro"/>
</dbReference>
<evidence type="ECO:0000256" key="2">
    <source>
        <dbReference type="ARBA" id="ARBA00022528"/>
    </source>
</evidence>
<dbReference type="PANTHER" id="PTHR33926">
    <property type="entry name" value="PROTEIN TIC 22, CHLOROPLASTIC"/>
    <property type="match status" value="1"/>
</dbReference>
<accession>A0A4D6UXB7</accession>
<reference evidence="4" key="1">
    <citation type="submission" date="2018-09" db="EMBL/GenBank/DDBJ databases">
        <authorList>
            <person name="Pasella M."/>
            <person name="Verbruggen H."/>
            <person name="Nelson W.A."/>
            <person name="Diaz-Tapia P."/>
        </authorList>
    </citation>
    <scope>NUCLEOTIDE SEQUENCE</scope>
</reference>
<dbReference type="EMBL" id="MH853471">
    <property type="protein sequence ID" value="QCH39625.1"/>
    <property type="molecule type" value="Genomic_DNA"/>
</dbReference>
<name>A0A4D6UXB7_9FLOR</name>
<dbReference type="GO" id="GO:0009507">
    <property type="term" value="C:chloroplast"/>
    <property type="evidence" value="ECO:0007669"/>
    <property type="project" value="UniProtKB-SubCell"/>
</dbReference>
<proteinExistence type="predicted"/>
<keyword evidence="2" id="KW-0150">Chloroplast</keyword>
<protein>
    <submittedName>
        <fullName evidence="4">Uncharacterized protein</fullName>
    </submittedName>
</protein>
<keyword evidence="3 4" id="KW-0934">Plastid</keyword>
<gene>
    <name evidence="4" type="primary">ycf80</name>
</gene>
<evidence type="ECO:0000256" key="1">
    <source>
        <dbReference type="ARBA" id="ARBA00004229"/>
    </source>
</evidence>
<dbReference type="InterPro" id="IPR007378">
    <property type="entry name" value="Tic22-like"/>
</dbReference>
<dbReference type="GeneID" id="40488225"/>
<reference evidence="4" key="2">
    <citation type="journal article" date="2019" name="Phycologia">
        <title>The phylogenetic position of the morphologically unusual Pleurostichidium falkenbergii (Rhodomelaceae, Rhodophyta) based on plastid phylogenomics.</title>
        <authorList>
            <person name="Pasella M.M."/>
            <person name="Verbruggen H."/>
            <person name="Nelson W.A."/>
            <person name="Diaz-Tapia P."/>
        </authorList>
    </citation>
    <scope>NUCLEOTIDE SEQUENCE</scope>
</reference>